<organism evidence="1">
    <name type="scientific">Arundo donax</name>
    <name type="common">Giant reed</name>
    <name type="synonym">Donax arundinaceus</name>
    <dbReference type="NCBI Taxonomy" id="35708"/>
    <lineage>
        <taxon>Eukaryota</taxon>
        <taxon>Viridiplantae</taxon>
        <taxon>Streptophyta</taxon>
        <taxon>Embryophyta</taxon>
        <taxon>Tracheophyta</taxon>
        <taxon>Spermatophyta</taxon>
        <taxon>Magnoliopsida</taxon>
        <taxon>Liliopsida</taxon>
        <taxon>Poales</taxon>
        <taxon>Poaceae</taxon>
        <taxon>PACMAD clade</taxon>
        <taxon>Arundinoideae</taxon>
        <taxon>Arundineae</taxon>
        <taxon>Arundo</taxon>
    </lineage>
</organism>
<accession>A0A0A9DHR9</accession>
<name>A0A0A9DHR9_ARUDO</name>
<sequence>MFWKIEKSRNRLRLHYLKKYSPFLSLERLTLLSHTLPHQDTNSFSNTISVEKSHQRFKQIC</sequence>
<protein>
    <submittedName>
        <fullName evidence="1">Uncharacterized protein</fullName>
    </submittedName>
</protein>
<reference evidence="1" key="2">
    <citation type="journal article" date="2015" name="Data Brief">
        <title>Shoot transcriptome of the giant reed, Arundo donax.</title>
        <authorList>
            <person name="Barrero R.A."/>
            <person name="Guerrero F.D."/>
            <person name="Moolhuijzen P."/>
            <person name="Goolsby J.A."/>
            <person name="Tidwell J."/>
            <person name="Bellgard S.E."/>
            <person name="Bellgard M.I."/>
        </authorList>
    </citation>
    <scope>NUCLEOTIDE SEQUENCE</scope>
    <source>
        <tissue evidence="1">Shoot tissue taken approximately 20 cm above the soil surface</tissue>
    </source>
</reference>
<reference evidence="1" key="1">
    <citation type="submission" date="2014-09" db="EMBL/GenBank/DDBJ databases">
        <authorList>
            <person name="Magalhaes I.L.F."/>
            <person name="Oliveira U."/>
            <person name="Santos F.R."/>
            <person name="Vidigal T.H.D.A."/>
            <person name="Brescovit A.D."/>
            <person name="Santos A.J."/>
        </authorList>
    </citation>
    <scope>NUCLEOTIDE SEQUENCE</scope>
    <source>
        <tissue evidence="1">Shoot tissue taken approximately 20 cm above the soil surface</tissue>
    </source>
</reference>
<evidence type="ECO:0000313" key="1">
    <source>
        <dbReference type="EMBL" id="JAD86228.1"/>
    </source>
</evidence>
<dbReference type="AlphaFoldDB" id="A0A0A9DHR9"/>
<proteinExistence type="predicted"/>
<dbReference type="EMBL" id="GBRH01211667">
    <property type="protein sequence ID" value="JAD86228.1"/>
    <property type="molecule type" value="Transcribed_RNA"/>
</dbReference>